<dbReference type="AlphaFoldDB" id="A0AAV6ZC99"/>
<protein>
    <submittedName>
        <fullName evidence="2">Uncharacterized protein</fullName>
    </submittedName>
</protein>
<comment type="caution">
    <text evidence="2">The sequence shown here is derived from an EMBL/GenBank/DDBJ whole genome shotgun (WGS) entry which is preliminary data.</text>
</comment>
<accession>A0AAV6ZC99</accession>
<sequence length="59" mass="6398">MKLIVPVLAFLLAFIATGRSLRCMECMNISGGFCKGKSHECSARATSCMKTLAIMRIGE</sequence>
<evidence type="ECO:0000313" key="3">
    <source>
        <dbReference type="Proteomes" id="UP000824782"/>
    </source>
</evidence>
<reference evidence="2" key="1">
    <citation type="thesis" date="2020" institute="ProQuest LLC" country="789 East Eisenhower Parkway, Ann Arbor, MI, USA">
        <title>Comparative Genomics and Chromosome Evolution.</title>
        <authorList>
            <person name="Mudd A.B."/>
        </authorList>
    </citation>
    <scope>NUCLEOTIDE SEQUENCE</scope>
    <source>
        <strain evidence="2">237g6f4</strain>
        <tissue evidence="2">Blood</tissue>
    </source>
</reference>
<proteinExistence type="predicted"/>
<dbReference type="InterPro" id="IPR045860">
    <property type="entry name" value="Snake_toxin-like_sf"/>
</dbReference>
<name>A0AAV6ZC99_ENGPU</name>
<feature type="signal peptide" evidence="1">
    <location>
        <begin position="1"/>
        <end position="20"/>
    </location>
</feature>
<evidence type="ECO:0000313" key="2">
    <source>
        <dbReference type="EMBL" id="KAG8547089.1"/>
    </source>
</evidence>
<dbReference type="SUPFAM" id="SSF57302">
    <property type="entry name" value="Snake toxin-like"/>
    <property type="match status" value="1"/>
</dbReference>
<feature type="chain" id="PRO_5043608242" evidence="1">
    <location>
        <begin position="21"/>
        <end position="59"/>
    </location>
</feature>
<keyword evidence="1" id="KW-0732">Signal</keyword>
<dbReference type="Proteomes" id="UP000824782">
    <property type="component" value="Unassembled WGS sequence"/>
</dbReference>
<evidence type="ECO:0000256" key="1">
    <source>
        <dbReference type="SAM" id="SignalP"/>
    </source>
</evidence>
<organism evidence="2 3">
    <name type="scientific">Engystomops pustulosus</name>
    <name type="common">Tungara frog</name>
    <name type="synonym">Physalaemus pustulosus</name>
    <dbReference type="NCBI Taxonomy" id="76066"/>
    <lineage>
        <taxon>Eukaryota</taxon>
        <taxon>Metazoa</taxon>
        <taxon>Chordata</taxon>
        <taxon>Craniata</taxon>
        <taxon>Vertebrata</taxon>
        <taxon>Euteleostomi</taxon>
        <taxon>Amphibia</taxon>
        <taxon>Batrachia</taxon>
        <taxon>Anura</taxon>
        <taxon>Neobatrachia</taxon>
        <taxon>Hyloidea</taxon>
        <taxon>Leptodactylidae</taxon>
        <taxon>Leiuperinae</taxon>
        <taxon>Engystomops</taxon>
    </lineage>
</organism>
<keyword evidence="3" id="KW-1185">Reference proteome</keyword>
<gene>
    <name evidence="2" type="ORF">GDO81_029123</name>
</gene>
<dbReference type="EMBL" id="WNYA01000833">
    <property type="protein sequence ID" value="KAG8547089.1"/>
    <property type="molecule type" value="Genomic_DNA"/>
</dbReference>